<comment type="caution">
    <text evidence="2">The sequence shown here is derived from an EMBL/GenBank/DDBJ whole genome shotgun (WGS) entry which is preliminary data.</text>
</comment>
<sequence length="115" mass="11676">MLEGWRLNGGEMGRGGVGGKPSGSEAEHRGIACLGLNRDKASVVVGEGGVKKAPDPPLGSQALAAGFGLQQSLTLKPSMCDCSCSRASSFSICLLVSLMLEQTAFMACRASSTAG</sequence>
<protein>
    <submittedName>
        <fullName evidence="2">Uncharacterized protein</fullName>
    </submittedName>
</protein>
<evidence type="ECO:0000313" key="2">
    <source>
        <dbReference type="EMBL" id="TNN74573.1"/>
    </source>
</evidence>
<feature type="region of interest" description="Disordered" evidence="1">
    <location>
        <begin position="1"/>
        <end position="27"/>
    </location>
</feature>
<dbReference type="Proteomes" id="UP000314294">
    <property type="component" value="Unassembled WGS sequence"/>
</dbReference>
<organism evidence="2 3">
    <name type="scientific">Liparis tanakae</name>
    <name type="common">Tanaka's snailfish</name>
    <dbReference type="NCBI Taxonomy" id="230148"/>
    <lineage>
        <taxon>Eukaryota</taxon>
        <taxon>Metazoa</taxon>
        <taxon>Chordata</taxon>
        <taxon>Craniata</taxon>
        <taxon>Vertebrata</taxon>
        <taxon>Euteleostomi</taxon>
        <taxon>Actinopterygii</taxon>
        <taxon>Neopterygii</taxon>
        <taxon>Teleostei</taxon>
        <taxon>Neoteleostei</taxon>
        <taxon>Acanthomorphata</taxon>
        <taxon>Eupercaria</taxon>
        <taxon>Perciformes</taxon>
        <taxon>Cottioidei</taxon>
        <taxon>Cottales</taxon>
        <taxon>Liparidae</taxon>
        <taxon>Liparis</taxon>
    </lineage>
</organism>
<feature type="compositionally biased region" description="Gly residues" evidence="1">
    <location>
        <begin position="10"/>
        <end position="21"/>
    </location>
</feature>
<evidence type="ECO:0000313" key="3">
    <source>
        <dbReference type="Proteomes" id="UP000314294"/>
    </source>
</evidence>
<accession>A0A4Z2IBU8</accession>
<reference evidence="2 3" key="1">
    <citation type="submission" date="2019-03" db="EMBL/GenBank/DDBJ databases">
        <title>First draft genome of Liparis tanakae, snailfish: a comprehensive survey of snailfish specific genes.</title>
        <authorList>
            <person name="Kim W."/>
            <person name="Song I."/>
            <person name="Jeong J.-H."/>
            <person name="Kim D."/>
            <person name="Kim S."/>
            <person name="Ryu S."/>
            <person name="Song J.Y."/>
            <person name="Lee S.K."/>
        </authorList>
    </citation>
    <scope>NUCLEOTIDE SEQUENCE [LARGE SCALE GENOMIC DNA]</scope>
    <source>
        <tissue evidence="2">Muscle</tissue>
    </source>
</reference>
<gene>
    <name evidence="2" type="ORF">EYF80_015120</name>
</gene>
<proteinExistence type="predicted"/>
<evidence type="ECO:0000256" key="1">
    <source>
        <dbReference type="SAM" id="MobiDB-lite"/>
    </source>
</evidence>
<name>A0A4Z2IBU8_9TELE</name>
<dbReference type="AlphaFoldDB" id="A0A4Z2IBU8"/>
<keyword evidence="3" id="KW-1185">Reference proteome</keyword>
<dbReference type="EMBL" id="SRLO01000112">
    <property type="protein sequence ID" value="TNN74573.1"/>
    <property type="molecule type" value="Genomic_DNA"/>
</dbReference>